<feature type="compositionally biased region" description="Polar residues" evidence="1">
    <location>
        <begin position="11"/>
        <end position="22"/>
    </location>
</feature>
<evidence type="ECO:0000256" key="1">
    <source>
        <dbReference type="SAM" id="MobiDB-lite"/>
    </source>
</evidence>
<sequence length="86" mass="9593">MKLVCKKKKSGSPSDPVEQTTRAAAPAPPSHWRDRAARRRASERGELSPRDRARRACCSRRMRGVPIVDSFQGQEQVTFCGVIVTL</sequence>
<feature type="compositionally biased region" description="Basic and acidic residues" evidence="1">
    <location>
        <begin position="31"/>
        <end position="51"/>
    </location>
</feature>
<protein>
    <submittedName>
        <fullName evidence="2">Uncharacterized protein</fullName>
    </submittedName>
</protein>
<comment type="caution">
    <text evidence="2">The sequence shown here is derived from an EMBL/GenBank/DDBJ whole genome shotgun (WGS) entry which is preliminary data.</text>
</comment>
<keyword evidence="3" id="KW-1185">Reference proteome</keyword>
<name>A0AAU9THN8_EUPED</name>
<feature type="region of interest" description="Disordered" evidence="1">
    <location>
        <begin position="1"/>
        <end position="55"/>
    </location>
</feature>
<reference evidence="2" key="1">
    <citation type="submission" date="2022-03" db="EMBL/GenBank/DDBJ databases">
        <authorList>
            <person name="Tunstrom K."/>
        </authorList>
    </citation>
    <scope>NUCLEOTIDE SEQUENCE</scope>
</reference>
<feature type="compositionally biased region" description="Basic residues" evidence="1">
    <location>
        <begin position="1"/>
        <end position="10"/>
    </location>
</feature>
<organism evidence="2 3">
    <name type="scientific">Euphydryas editha</name>
    <name type="common">Edith's checkerspot</name>
    <dbReference type="NCBI Taxonomy" id="104508"/>
    <lineage>
        <taxon>Eukaryota</taxon>
        <taxon>Metazoa</taxon>
        <taxon>Ecdysozoa</taxon>
        <taxon>Arthropoda</taxon>
        <taxon>Hexapoda</taxon>
        <taxon>Insecta</taxon>
        <taxon>Pterygota</taxon>
        <taxon>Neoptera</taxon>
        <taxon>Endopterygota</taxon>
        <taxon>Lepidoptera</taxon>
        <taxon>Glossata</taxon>
        <taxon>Ditrysia</taxon>
        <taxon>Papilionoidea</taxon>
        <taxon>Nymphalidae</taxon>
        <taxon>Nymphalinae</taxon>
        <taxon>Euphydryas</taxon>
    </lineage>
</organism>
<evidence type="ECO:0000313" key="3">
    <source>
        <dbReference type="Proteomes" id="UP001153954"/>
    </source>
</evidence>
<evidence type="ECO:0000313" key="2">
    <source>
        <dbReference type="EMBL" id="CAH2085042.1"/>
    </source>
</evidence>
<dbReference type="EMBL" id="CAKOGL010000003">
    <property type="protein sequence ID" value="CAH2085042.1"/>
    <property type="molecule type" value="Genomic_DNA"/>
</dbReference>
<accession>A0AAU9THN8</accession>
<dbReference type="AlphaFoldDB" id="A0AAU9THN8"/>
<dbReference type="Proteomes" id="UP001153954">
    <property type="component" value="Unassembled WGS sequence"/>
</dbReference>
<proteinExistence type="predicted"/>
<gene>
    <name evidence="2" type="ORF">EEDITHA_LOCUS1560</name>
</gene>